<dbReference type="InterPro" id="IPR013766">
    <property type="entry name" value="Thioredoxin_domain"/>
</dbReference>
<comment type="caution">
    <text evidence="6">The sequence shown here is derived from an EMBL/GenBank/DDBJ whole genome shotgun (WGS) entry which is preliminary data.</text>
</comment>
<feature type="region of interest" description="Disordered" evidence="4">
    <location>
        <begin position="137"/>
        <end position="158"/>
    </location>
</feature>
<dbReference type="InterPro" id="IPR024706">
    <property type="entry name" value="Peroxiredoxin_AhpC-typ"/>
</dbReference>
<dbReference type="SUPFAM" id="SSF52833">
    <property type="entry name" value="Thioredoxin-like"/>
    <property type="match status" value="1"/>
</dbReference>
<feature type="active site" description="Cysteine sulfenic acid (-SOH) intermediate; for peroxidase activity" evidence="3">
    <location>
        <position position="47"/>
    </location>
</feature>
<dbReference type="Pfam" id="PF00578">
    <property type="entry name" value="AhpC-TSA"/>
    <property type="match status" value="1"/>
</dbReference>
<evidence type="ECO:0000256" key="2">
    <source>
        <dbReference type="ARBA" id="ARBA00023284"/>
    </source>
</evidence>
<dbReference type="RefSeq" id="WP_158202890.1">
    <property type="nucleotide sequence ID" value="NZ_WSZK01000005.1"/>
</dbReference>
<sequence length="158" mass="17092">MVSEGDSAPDFTQKVATGDLEEFTLSEQTGDGPLVLAFFPGAFTPPCSNEMVALEEHVGEYEDAGASLYGLSHDSPFCLNAFRDEHDLSFDLVSDQKGDTIEEYGLSMDAPDLGLYGAANRAVYVVDDSGTVTYTWEADDPAEEEPDYEELQDAIEAA</sequence>
<proteinExistence type="predicted"/>
<evidence type="ECO:0000256" key="1">
    <source>
        <dbReference type="ARBA" id="ARBA00023002"/>
    </source>
</evidence>
<dbReference type="PANTHER" id="PTHR43110:SF1">
    <property type="entry name" value="THIOL PEROXIDASE"/>
    <property type="match status" value="1"/>
</dbReference>
<organism evidence="6 7">
    <name type="scientific">Halomarina oriensis</name>
    <dbReference type="NCBI Taxonomy" id="671145"/>
    <lineage>
        <taxon>Archaea</taxon>
        <taxon>Methanobacteriati</taxon>
        <taxon>Methanobacteriota</taxon>
        <taxon>Stenosarchaea group</taxon>
        <taxon>Halobacteria</taxon>
        <taxon>Halobacteriales</taxon>
        <taxon>Natronomonadaceae</taxon>
        <taxon>Halomarina</taxon>
    </lineage>
</organism>
<evidence type="ECO:0000259" key="5">
    <source>
        <dbReference type="PROSITE" id="PS51352"/>
    </source>
</evidence>
<dbReference type="PIRSF" id="PIRSF000239">
    <property type="entry name" value="AHPC"/>
    <property type="match status" value="1"/>
</dbReference>
<dbReference type="InterPro" id="IPR050455">
    <property type="entry name" value="Tpx_Peroxidase_subfamily"/>
</dbReference>
<keyword evidence="7" id="KW-1185">Reference proteome</keyword>
<dbReference type="OrthoDB" id="6924at2157"/>
<dbReference type="PROSITE" id="PS51352">
    <property type="entry name" value="THIOREDOXIN_2"/>
    <property type="match status" value="1"/>
</dbReference>
<name>A0A6B0GLZ2_9EURY</name>
<dbReference type="GO" id="GO:0016491">
    <property type="term" value="F:oxidoreductase activity"/>
    <property type="evidence" value="ECO:0007669"/>
    <property type="project" value="UniProtKB-KW"/>
</dbReference>
<feature type="domain" description="Thioredoxin" evidence="5">
    <location>
        <begin position="2"/>
        <end position="158"/>
    </location>
</feature>
<dbReference type="EMBL" id="WSZK01000005">
    <property type="protein sequence ID" value="MWG33155.1"/>
    <property type="molecule type" value="Genomic_DNA"/>
</dbReference>
<dbReference type="AlphaFoldDB" id="A0A6B0GLZ2"/>
<dbReference type="GO" id="GO:0016209">
    <property type="term" value="F:antioxidant activity"/>
    <property type="evidence" value="ECO:0007669"/>
    <property type="project" value="InterPro"/>
</dbReference>
<dbReference type="InterPro" id="IPR000866">
    <property type="entry name" value="AhpC/TSA"/>
</dbReference>
<dbReference type="InterPro" id="IPR036249">
    <property type="entry name" value="Thioredoxin-like_sf"/>
</dbReference>
<reference evidence="6 7" key="1">
    <citation type="submission" date="2019-12" db="EMBL/GenBank/DDBJ databases">
        <title>Halocatena pleomorpha gen. nov. sp. nov., an extremely halophilic archaeon of family Halobacteriaceae isolated from saltpan soil.</title>
        <authorList>
            <person name="Pal Y."/>
            <person name="Verma A."/>
            <person name="Krishnamurthi S."/>
            <person name="Kumar P."/>
        </authorList>
    </citation>
    <scope>NUCLEOTIDE SEQUENCE [LARGE SCALE GENOMIC DNA]</scope>
    <source>
        <strain evidence="6 7">JCM 16495</strain>
    </source>
</reference>
<evidence type="ECO:0000256" key="3">
    <source>
        <dbReference type="PIRSR" id="PIRSR000239-1"/>
    </source>
</evidence>
<dbReference type="Gene3D" id="3.40.30.10">
    <property type="entry name" value="Glutaredoxin"/>
    <property type="match status" value="1"/>
</dbReference>
<gene>
    <name evidence="6" type="ORF">GQS65_01395</name>
</gene>
<evidence type="ECO:0000313" key="6">
    <source>
        <dbReference type="EMBL" id="MWG33155.1"/>
    </source>
</evidence>
<dbReference type="PANTHER" id="PTHR43110">
    <property type="entry name" value="THIOL PEROXIDASE"/>
    <property type="match status" value="1"/>
</dbReference>
<keyword evidence="1" id="KW-0560">Oxidoreductase</keyword>
<keyword evidence="2" id="KW-0676">Redox-active center</keyword>
<evidence type="ECO:0000256" key="4">
    <source>
        <dbReference type="SAM" id="MobiDB-lite"/>
    </source>
</evidence>
<dbReference type="Proteomes" id="UP000451471">
    <property type="component" value="Unassembled WGS sequence"/>
</dbReference>
<evidence type="ECO:0000313" key="7">
    <source>
        <dbReference type="Proteomes" id="UP000451471"/>
    </source>
</evidence>
<protein>
    <submittedName>
        <fullName evidence="6">Redoxin domain-containing protein</fullName>
    </submittedName>
</protein>
<accession>A0A6B0GLZ2</accession>